<organism evidence="3 4">
    <name type="scientific">Mycolicibacterium cyprinidarum</name>
    <dbReference type="NCBI Taxonomy" id="2860311"/>
    <lineage>
        <taxon>Bacteria</taxon>
        <taxon>Bacillati</taxon>
        <taxon>Actinomycetota</taxon>
        <taxon>Actinomycetes</taxon>
        <taxon>Mycobacteriales</taxon>
        <taxon>Mycobacteriaceae</taxon>
        <taxon>Mycolicibacterium</taxon>
    </lineage>
</organism>
<dbReference type="EMBL" id="BPRH01001141">
    <property type="protein sequence ID" value="GJF12217.1"/>
    <property type="molecule type" value="Genomic_DNA"/>
</dbReference>
<proteinExistence type="predicted"/>
<name>A0ABQ4V939_9MYCO</name>
<dbReference type="InterPro" id="IPR001638">
    <property type="entry name" value="Solute-binding_3/MltF_N"/>
</dbReference>
<dbReference type="SUPFAM" id="SSF53850">
    <property type="entry name" value="Periplasmic binding protein-like II"/>
    <property type="match status" value="1"/>
</dbReference>
<accession>A0ABQ4V939</accession>
<keyword evidence="1" id="KW-0732">Signal</keyword>
<dbReference type="SMART" id="SM00062">
    <property type="entry name" value="PBPb"/>
    <property type="match status" value="1"/>
</dbReference>
<evidence type="ECO:0000313" key="3">
    <source>
        <dbReference type="EMBL" id="GJF12217.1"/>
    </source>
</evidence>
<comment type="caution">
    <text evidence="3">The sequence shown here is derived from an EMBL/GenBank/DDBJ whole genome shotgun (WGS) entry which is preliminary data.</text>
</comment>
<evidence type="ECO:0000313" key="4">
    <source>
        <dbReference type="Proteomes" id="UP001060504"/>
    </source>
</evidence>
<dbReference type="PANTHER" id="PTHR35936:SF17">
    <property type="entry name" value="ARGININE-BINDING EXTRACELLULAR PROTEIN ARTP"/>
    <property type="match status" value="1"/>
</dbReference>
<dbReference type="Gene3D" id="3.40.190.10">
    <property type="entry name" value="Periplasmic binding protein-like II"/>
    <property type="match status" value="2"/>
</dbReference>
<reference evidence="3 4" key="1">
    <citation type="submission" date="2021-08" db="EMBL/GenBank/DDBJ databases">
        <title>Draft genome sequence of Mycolicibacterium sp. NGTWS1702 strain.</title>
        <authorList>
            <person name="Matsumoto M."/>
            <person name="Tang B.C.C."/>
            <person name="Machida Y."/>
            <person name="Matoyama H."/>
            <person name="Kishihara T."/>
            <person name="Sato S."/>
            <person name="Kondo I."/>
            <person name="Sano M."/>
            <person name="Kato G."/>
        </authorList>
    </citation>
    <scope>NUCLEOTIDE SEQUENCE [LARGE SCALE GENOMIC DNA]</scope>
    <source>
        <strain evidence="3 4">NGTWSNA01</strain>
    </source>
</reference>
<dbReference type="PANTHER" id="PTHR35936">
    <property type="entry name" value="MEMBRANE-BOUND LYTIC MUREIN TRANSGLYCOSYLASE F"/>
    <property type="match status" value="1"/>
</dbReference>
<evidence type="ECO:0000256" key="1">
    <source>
        <dbReference type="ARBA" id="ARBA00022729"/>
    </source>
</evidence>
<evidence type="ECO:0000259" key="2">
    <source>
        <dbReference type="SMART" id="SM00062"/>
    </source>
</evidence>
<dbReference type="Proteomes" id="UP001060504">
    <property type="component" value="Unassembled WGS sequence"/>
</dbReference>
<protein>
    <submittedName>
        <fullName evidence="3">Amino acid ABC transporter substrate-binding protein</fullName>
    </submittedName>
</protein>
<feature type="domain" description="Solute-binding protein family 3/N-terminal" evidence="2">
    <location>
        <begin position="4"/>
        <end position="233"/>
    </location>
</feature>
<sequence length="242" mass="25372">MGAGLRVGTAYPDPPFNGMPGDTGLDIDLMTELAGALGESVEFVAYDGTDFDGIFDQLGSGHYDCIAAGTTVTPDRERMAEFLPPYLISGQALAADTARLPHVHSIDDLHGLTIGVQRGNTSEPIAERLVAEGKAAGVRVYDYGAVGDAIAGLATGECDVVMKLAPVLTELVKQVQRVSPGVQVVQRGISVEPVAIAVAHADQVLAGRLRVAQAELEAAGALQRIRRKWLGNPYVDQTVGAL</sequence>
<dbReference type="Pfam" id="PF00497">
    <property type="entry name" value="SBP_bac_3"/>
    <property type="match status" value="1"/>
</dbReference>
<gene>
    <name evidence="3" type="ORF">NGTWS1702_10680</name>
</gene>
<keyword evidence="4" id="KW-1185">Reference proteome</keyword>
<dbReference type="CDD" id="cd13530">
    <property type="entry name" value="PBP2_peptides_like"/>
    <property type="match status" value="1"/>
</dbReference>